<protein>
    <submittedName>
        <fullName evidence="2">Uncharacterized protein</fullName>
    </submittedName>
</protein>
<reference evidence="2" key="1">
    <citation type="submission" date="2022-11" db="EMBL/GenBank/DDBJ databases">
        <authorList>
            <person name="Petersen C."/>
        </authorList>
    </citation>
    <scope>NUCLEOTIDE SEQUENCE</scope>
    <source>
        <strain evidence="2">IBT 21917</strain>
    </source>
</reference>
<dbReference type="AlphaFoldDB" id="A0A9W9LZU0"/>
<dbReference type="OrthoDB" id="3545468at2759"/>
<sequence length="218" mass="23767">MLCTAYLAVFLLAIGIHAQGRGVTIVPVKDCSALPRYNRATNIAGPWGIKVDGCNNATAPRESCAIEGFGASSDVKRSTQEKAIDQGSITIANSPHTGKTLLRCNGGLNTFEAKVPSGAGDPDWHAIGINRDPSTGEMEWGLGSREAEPVEVYRRYRGETPDEGFFLGSMNETDWAVRWSGSGLSSVDRKPFWFLRLLAPDTSKWTEEYQTLIRIDGQ</sequence>
<dbReference type="EMBL" id="JAPQKO010000001">
    <property type="protein sequence ID" value="KAJ5183938.1"/>
    <property type="molecule type" value="Genomic_DNA"/>
</dbReference>
<evidence type="ECO:0000256" key="1">
    <source>
        <dbReference type="SAM" id="SignalP"/>
    </source>
</evidence>
<comment type="caution">
    <text evidence="2">The sequence shown here is derived from an EMBL/GenBank/DDBJ whole genome shotgun (WGS) entry which is preliminary data.</text>
</comment>
<feature type="signal peptide" evidence="1">
    <location>
        <begin position="1"/>
        <end position="18"/>
    </location>
</feature>
<organism evidence="2 3">
    <name type="scientific">Penicillium capsulatum</name>
    <dbReference type="NCBI Taxonomy" id="69766"/>
    <lineage>
        <taxon>Eukaryota</taxon>
        <taxon>Fungi</taxon>
        <taxon>Dikarya</taxon>
        <taxon>Ascomycota</taxon>
        <taxon>Pezizomycotina</taxon>
        <taxon>Eurotiomycetes</taxon>
        <taxon>Eurotiomycetidae</taxon>
        <taxon>Eurotiales</taxon>
        <taxon>Aspergillaceae</taxon>
        <taxon>Penicillium</taxon>
    </lineage>
</organism>
<evidence type="ECO:0000313" key="3">
    <source>
        <dbReference type="Proteomes" id="UP001146351"/>
    </source>
</evidence>
<feature type="chain" id="PRO_5040860869" evidence="1">
    <location>
        <begin position="19"/>
        <end position="218"/>
    </location>
</feature>
<gene>
    <name evidence="2" type="ORF">N7492_001554</name>
</gene>
<dbReference type="Proteomes" id="UP001146351">
    <property type="component" value="Unassembled WGS sequence"/>
</dbReference>
<proteinExistence type="predicted"/>
<name>A0A9W9LZU0_9EURO</name>
<evidence type="ECO:0000313" key="2">
    <source>
        <dbReference type="EMBL" id="KAJ5183938.1"/>
    </source>
</evidence>
<accession>A0A9W9LZU0</accession>
<keyword evidence="1" id="KW-0732">Signal</keyword>
<keyword evidence="3" id="KW-1185">Reference proteome</keyword>
<reference evidence="2" key="2">
    <citation type="journal article" date="2023" name="IMA Fungus">
        <title>Comparative genomic study of the Penicillium genus elucidates a diverse pangenome and 15 lateral gene transfer events.</title>
        <authorList>
            <person name="Petersen C."/>
            <person name="Sorensen T."/>
            <person name="Nielsen M.R."/>
            <person name="Sondergaard T.E."/>
            <person name="Sorensen J.L."/>
            <person name="Fitzpatrick D.A."/>
            <person name="Frisvad J.C."/>
            <person name="Nielsen K.L."/>
        </authorList>
    </citation>
    <scope>NUCLEOTIDE SEQUENCE</scope>
    <source>
        <strain evidence="2">IBT 21917</strain>
    </source>
</reference>